<feature type="compositionally biased region" description="Polar residues" evidence="1">
    <location>
        <begin position="1"/>
        <end position="10"/>
    </location>
</feature>
<organism evidence="2 3">
    <name type="scientific">Puccinia graminis f. sp. tritici</name>
    <dbReference type="NCBI Taxonomy" id="56615"/>
    <lineage>
        <taxon>Eukaryota</taxon>
        <taxon>Fungi</taxon>
        <taxon>Dikarya</taxon>
        <taxon>Basidiomycota</taxon>
        <taxon>Pucciniomycotina</taxon>
        <taxon>Pucciniomycetes</taxon>
        <taxon>Pucciniales</taxon>
        <taxon>Pucciniaceae</taxon>
        <taxon>Puccinia</taxon>
    </lineage>
</organism>
<reference evidence="2 3" key="1">
    <citation type="submission" date="2019-05" db="EMBL/GenBank/DDBJ databases">
        <title>Emergence of the Ug99 lineage of the wheat stem rust pathogen through somatic hybridization.</title>
        <authorList>
            <person name="Li F."/>
            <person name="Upadhyaya N.M."/>
            <person name="Sperschneider J."/>
            <person name="Matny O."/>
            <person name="Nguyen-Phuc H."/>
            <person name="Mago R."/>
            <person name="Raley C."/>
            <person name="Miller M.E."/>
            <person name="Silverstein K.A.T."/>
            <person name="Henningsen E."/>
            <person name="Hirsch C.D."/>
            <person name="Visser B."/>
            <person name="Pretorius Z.A."/>
            <person name="Steffenson B.J."/>
            <person name="Schwessinger B."/>
            <person name="Dodds P.N."/>
            <person name="Figueroa M."/>
        </authorList>
    </citation>
    <scope>NUCLEOTIDE SEQUENCE [LARGE SCALE GENOMIC DNA]</scope>
    <source>
        <strain evidence="2">21-0</strain>
    </source>
</reference>
<feature type="region of interest" description="Disordered" evidence="1">
    <location>
        <begin position="1"/>
        <end position="60"/>
    </location>
</feature>
<proteinExistence type="predicted"/>
<sequence length="236" mass="25744">MSHTINQQHTATREALHPQQRGVSAHMPPPSRPASQQTARPFSTIVPPRINARETHPAPNPNPVYAPAHVSLAGHFQPPIGAAPVYPHGSPAVNYSIDAGLMGHPDGDRAQLAYEGNSQGNFEVQSDHHLNTGPPNRSDTIQYFVPEDGELILVSPDCSASPGRLSQARDILEVNHDTLQAMFRLSEANQHLARSILVMSEANIMVFLPINKLLLRPLHWIPTQPRIPLSAVVSQS</sequence>
<evidence type="ECO:0000256" key="1">
    <source>
        <dbReference type="SAM" id="MobiDB-lite"/>
    </source>
</evidence>
<name>A0A5B0LK53_PUCGR</name>
<evidence type="ECO:0000313" key="3">
    <source>
        <dbReference type="Proteomes" id="UP000324748"/>
    </source>
</evidence>
<dbReference type="Proteomes" id="UP000324748">
    <property type="component" value="Unassembled WGS sequence"/>
</dbReference>
<protein>
    <submittedName>
        <fullName evidence="2">Uncharacterized protein</fullName>
    </submittedName>
</protein>
<evidence type="ECO:0000313" key="2">
    <source>
        <dbReference type="EMBL" id="KAA1064645.1"/>
    </source>
</evidence>
<gene>
    <name evidence="2" type="ORF">PGT21_010606</name>
</gene>
<accession>A0A5B0LK53</accession>
<keyword evidence="3" id="KW-1185">Reference proteome</keyword>
<dbReference type="EMBL" id="VSWC01000197">
    <property type="protein sequence ID" value="KAA1064645.1"/>
    <property type="molecule type" value="Genomic_DNA"/>
</dbReference>
<comment type="caution">
    <text evidence="2">The sequence shown here is derived from an EMBL/GenBank/DDBJ whole genome shotgun (WGS) entry which is preliminary data.</text>
</comment>
<dbReference type="AlphaFoldDB" id="A0A5B0LK53"/>